<comment type="caution">
    <text evidence="3">The sequence shown here is derived from an EMBL/GenBank/DDBJ whole genome shotgun (WGS) entry which is preliminary data.</text>
</comment>
<feature type="region of interest" description="Disordered" evidence="2">
    <location>
        <begin position="456"/>
        <end position="520"/>
    </location>
</feature>
<feature type="compositionally biased region" description="Low complexity" evidence="2">
    <location>
        <begin position="503"/>
        <end position="520"/>
    </location>
</feature>
<name>A0A423VVW5_CYTCH</name>
<protein>
    <recommendedName>
        <fullName evidence="5">BTB domain-containing protein</fullName>
    </recommendedName>
</protein>
<feature type="region of interest" description="Disordered" evidence="2">
    <location>
        <begin position="1"/>
        <end position="55"/>
    </location>
</feature>
<dbReference type="PANTHER" id="PTHR38119:SF1">
    <property type="entry name" value="BTB DOMAIN-CONTAINING PROTEIN"/>
    <property type="match status" value="1"/>
</dbReference>
<feature type="region of interest" description="Disordered" evidence="2">
    <location>
        <begin position="174"/>
        <end position="230"/>
    </location>
</feature>
<organism evidence="3 4">
    <name type="scientific">Cytospora chrysosperma</name>
    <name type="common">Cytospora canker fungus</name>
    <name type="synonym">Sphaeria chrysosperma</name>
    <dbReference type="NCBI Taxonomy" id="252740"/>
    <lineage>
        <taxon>Eukaryota</taxon>
        <taxon>Fungi</taxon>
        <taxon>Dikarya</taxon>
        <taxon>Ascomycota</taxon>
        <taxon>Pezizomycotina</taxon>
        <taxon>Sordariomycetes</taxon>
        <taxon>Sordariomycetidae</taxon>
        <taxon>Diaporthales</taxon>
        <taxon>Cytosporaceae</taxon>
        <taxon>Cytospora</taxon>
    </lineage>
</organism>
<feature type="compositionally biased region" description="Pro residues" evidence="2">
    <location>
        <begin position="463"/>
        <end position="472"/>
    </location>
</feature>
<feature type="region of interest" description="Disordered" evidence="2">
    <location>
        <begin position="681"/>
        <end position="713"/>
    </location>
</feature>
<dbReference type="STRING" id="252740.A0A423VVW5"/>
<sequence length="845" mass="89809">MVSQPDHSSTSGSGGTLTIRGPSSVVGTSSTTGARHRSSRRSSHHHHYNRSYAGGTSYVPQNEFPCFSHSGDVEIVVRVPSGHENRYLLHRHTLTRCSGFFEASTSEPWSKAVDVPDLPALSAPGTRGNGASASELGRIGEEDGRLGAAVTSRANMGTPRKRWRYELDYGKGGDDIPMLVQKPESSSGGGGSNNNNNNVNGKAPPAASIFGGGSSTTSSSGRTKHSHIHSTSRDFFRSVANLSMPSHSSSHNQYTLPPTNGTAAAAAAANLPPLTVEDQDTLRDYDNLFRIMYNFSPVLDGINIADAYVQCKSLLTIADQYDALSVVGPRVDHHLLQFQSRLWKQIAKYPISYLRLGYLARSKVIFQEALIHVVGQWPAGERSLRNTMPESVLDIIEDKVDELEETVARVEGRLFRLNLTTRNGERVTPATGYLDWLAVSLFRQWLADNTAPAPATAAAAAAAPPPPPPPPPPDRRSMVNGTRGRNNSASNPSAGGGGGGGVAPATSTSSSAPPLSSSLGRTYRTLGNVSGAGGYLTHDECKRFLKLTPEMYSRDNLRRFEKRVDELKAMAREVVRPLMGSGLELDLGGGSRAAEGIGYLTCMRVGDRDLPWPESKIETSLCLHILLEPWRLPGSLGCCLAISRSAASRLTSTSPKKPSPASLVRDTYSLVVLDLVDTAPGEGGAGGGGGDEGISTTASAPCRGDKVGEPPPPPPSWWPSALELRDLLLVDTGTPPGRFGAAVIFRPRLCSSSSSSSSESDSGPLFTFVSHIMPLLVLPIASESLPKFLMEACAVVVVSGVRRGRAGRLLGGSSEGRVGLRGLCVEVLLAEGLGPYWSCDEDGRS</sequence>
<gene>
    <name evidence="3" type="ORF">VSDG_05822</name>
</gene>
<dbReference type="OrthoDB" id="5280838at2759"/>
<evidence type="ECO:0000313" key="3">
    <source>
        <dbReference type="EMBL" id="ROV95130.1"/>
    </source>
</evidence>
<accession>A0A423VVW5</accession>
<dbReference type="AlphaFoldDB" id="A0A423VVW5"/>
<evidence type="ECO:0008006" key="5">
    <source>
        <dbReference type="Google" id="ProtNLM"/>
    </source>
</evidence>
<feature type="coiled-coil region" evidence="1">
    <location>
        <begin position="393"/>
        <end position="420"/>
    </location>
</feature>
<keyword evidence="1" id="KW-0175">Coiled coil</keyword>
<feature type="compositionally biased region" description="Low complexity" evidence="2">
    <location>
        <begin position="23"/>
        <end position="33"/>
    </location>
</feature>
<feature type="compositionally biased region" description="Basic residues" evidence="2">
    <location>
        <begin position="34"/>
        <end position="49"/>
    </location>
</feature>
<dbReference type="EMBL" id="LJZO01000025">
    <property type="protein sequence ID" value="ROV95130.1"/>
    <property type="molecule type" value="Genomic_DNA"/>
</dbReference>
<evidence type="ECO:0000313" key="4">
    <source>
        <dbReference type="Proteomes" id="UP000284375"/>
    </source>
</evidence>
<keyword evidence="4" id="KW-1185">Reference proteome</keyword>
<proteinExistence type="predicted"/>
<dbReference type="PANTHER" id="PTHR38119">
    <property type="entry name" value="BTB DOMAIN-CONTAINING PROTEIN-RELATED"/>
    <property type="match status" value="1"/>
</dbReference>
<evidence type="ECO:0000256" key="1">
    <source>
        <dbReference type="SAM" id="Coils"/>
    </source>
</evidence>
<reference evidence="3 4" key="1">
    <citation type="submission" date="2015-09" db="EMBL/GenBank/DDBJ databases">
        <title>Host preference determinants of Valsa canker pathogens revealed by comparative genomics.</title>
        <authorList>
            <person name="Yin Z."/>
            <person name="Huang L."/>
        </authorList>
    </citation>
    <scope>NUCLEOTIDE SEQUENCE [LARGE SCALE GENOMIC DNA]</scope>
    <source>
        <strain evidence="3 4">YSFL</strain>
    </source>
</reference>
<feature type="compositionally biased region" description="Gly residues" evidence="2">
    <location>
        <begin position="681"/>
        <end position="692"/>
    </location>
</feature>
<dbReference type="Proteomes" id="UP000284375">
    <property type="component" value="Unassembled WGS sequence"/>
</dbReference>
<evidence type="ECO:0000256" key="2">
    <source>
        <dbReference type="SAM" id="MobiDB-lite"/>
    </source>
</evidence>